<sequence>LTGSPWKEHQGGRIKRLGRKGFTGLQRLASGTDGDVAGSRSSMSMINLVPDNSGYVE</sequence>
<proteinExistence type="predicted"/>
<accession>A0A0N4WJ20</accession>
<dbReference type="WBParaSite" id="HPLM_0001098701-mRNA-1">
    <property type="protein sequence ID" value="HPLM_0001098701-mRNA-1"/>
    <property type="gene ID" value="HPLM_0001098701"/>
</dbReference>
<organism evidence="1">
    <name type="scientific">Haemonchus placei</name>
    <name type="common">Barber's pole worm</name>
    <dbReference type="NCBI Taxonomy" id="6290"/>
    <lineage>
        <taxon>Eukaryota</taxon>
        <taxon>Metazoa</taxon>
        <taxon>Ecdysozoa</taxon>
        <taxon>Nematoda</taxon>
        <taxon>Chromadorea</taxon>
        <taxon>Rhabditida</taxon>
        <taxon>Rhabditina</taxon>
        <taxon>Rhabditomorpha</taxon>
        <taxon>Strongyloidea</taxon>
        <taxon>Trichostrongylidae</taxon>
        <taxon>Haemonchus</taxon>
    </lineage>
</organism>
<reference evidence="1" key="1">
    <citation type="submission" date="2017-02" db="UniProtKB">
        <authorList>
            <consortium name="WormBaseParasite"/>
        </authorList>
    </citation>
    <scope>IDENTIFICATION</scope>
</reference>
<protein>
    <submittedName>
        <fullName evidence="1">G-patch domain-containing protein</fullName>
    </submittedName>
</protein>
<name>A0A0N4WJ20_HAEPC</name>
<dbReference type="AlphaFoldDB" id="A0A0N4WJ20"/>
<evidence type="ECO:0000313" key="1">
    <source>
        <dbReference type="WBParaSite" id="HPLM_0001098701-mRNA-1"/>
    </source>
</evidence>